<organism evidence="2 3">
    <name type="scientific">Truncatella angustata</name>
    <dbReference type="NCBI Taxonomy" id="152316"/>
    <lineage>
        <taxon>Eukaryota</taxon>
        <taxon>Fungi</taxon>
        <taxon>Dikarya</taxon>
        <taxon>Ascomycota</taxon>
        <taxon>Pezizomycotina</taxon>
        <taxon>Sordariomycetes</taxon>
        <taxon>Xylariomycetidae</taxon>
        <taxon>Amphisphaeriales</taxon>
        <taxon>Sporocadaceae</taxon>
        <taxon>Truncatella</taxon>
    </lineage>
</organism>
<feature type="region of interest" description="Disordered" evidence="1">
    <location>
        <begin position="52"/>
        <end position="76"/>
    </location>
</feature>
<gene>
    <name evidence="2" type="ORF">BKA67DRAFT_543977</name>
</gene>
<dbReference type="Proteomes" id="UP000758603">
    <property type="component" value="Unassembled WGS sequence"/>
</dbReference>
<proteinExistence type="predicted"/>
<sequence>MSIPPIPLLLSPALPSELLTYILNYHVHPTTVIICSSRTDFVGALQEDIREHKTHQAPAQRVPGSQVLSADKEPQTLSHPELQGQDVAHHGLVSQTLANLAVSRHMRTVYIPTVTHLRSYVTVFSPKDTKIVAPPQVHTALRRTHPTLVVYGVIEMHRDTSEWSAQGLGNTVAALVETTNRLGWGLVMVEPRATRILARDDEDGAPTGRQICDDFKSLLKEQLPILSGSARRAGLDSEEGGWSGRTVEMGRTMSRWFKFQVGNWDNAEDGDQVRT</sequence>
<dbReference type="AlphaFoldDB" id="A0A9P8UW52"/>
<reference evidence="2" key="1">
    <citation type="journal article" date="2021" name="Nat. Commun.">
        <title>Genetic determinants of endophytism in the Arabidopsis root mycobiome.</title>
        <authorList>
            <person name="Mesny F."/>
            <person name="Miyauchi S."/>
            <person name="Thiergart T."/>
            <person name="Pickel B."/>
            <person name="Atanasova L."/>
            <person name="Karlsson M."/>
            <person name="Huettel B."/>
            <person name="Barry K.W."/>
            <person name="Haridas S."/>
            <person name="Chen C."/>
            <person name="Bauer D."/>
            <person name="Andreopoulos W."/>
            <person name="Pangilinan J."/>
            <person name="LaButti K."/>
            <person name="Riley R."/>
            <person name="Lipzen A."/>
            <person name="Clum A."/>
            <person name="Drula E."/>
            <person name="Henrissat B."/>
            <person name="Kohler A."/>
            <person name="Grigoriev I.V."/>
            <person name="Martin F.M."/>
            <person name="Hacquard S."/>
        </authorList>
    </citation>
    <scope>NUCLEOTIDE SEQUENCE</scope>
    <source>
        <strain evidence="2">MPI-SDFR-AT-0073</strain>
    </source>
</reference>
<dbReference type="RefSeq" id="XP_045963396.1">
    <property type="nucleotide sequence ID" value="XM_046101232.1"/>
</dbReference>
<comment type="caution">
    <text evidence="2">The sequence shown here is derived from an EMBL/GenBank/DDBJ whole genome shotgun (WGS) entry which is preliminary data.</text>
</comment>
<keyword evidence="3" id="KW-1185">Reference proteome</keyword>
<evidence type="ECO:0000313" key="3">
    <source>
        <dbReference type="Proteomes" id="UP000758603"/>
    </source>
</evidence>
<dbReference type="OrthoDB" id="5391496at2759"/>
<dbReference type="EMBL" id="JAGPXC010000001">
    <property type="protein sequence ID" value="KAH6659265.1"/>
    <property type="molecule type" value="Genomic_DNA"/>
</dbReference>
<protein>
    <submittedName>
        <fullName evidence="2">Uncharacterized protein</fullName>
    </submittedName>
</protein>
<evidence type="ECO:0000256" key="1">
    <source>
        <dbReference type="SAM" id="MobiDB-lite"/>
    </source>
</evidence>
<dbReference type="GeneID" id="70130124"/>
<evidence type="ECO:0000313" key="2">
    <source>
        <dbReference type="EMBL" id="KAH6659265.1"/>
    </source>
</evidence>
<accession>A0A9P8UW52</accession>
<name>A0A9P8UW52_9PEZI</name>